<dbReference type="InterPro" id="IPR012677">
    <property type="entry name" value="Nucleotide-bd_a/b_plait_sf"/>
</dbReference>
<dbReference type="PANTHER" id="PTHR21527:SF6">
    <property type="entry name" value="NUCLEOPORIN NUP35"/>
    <property type="match status" value="1"/>
</dbReference>
<keyword evidence="7 9" id="KW-0906">Nuclear pore complex</keyword>
<feature type="domain" description="RRM Nup35-type" evidence="11">
    <location>
        <begin position="180"/>
        <end position="261"/>
    </location>
</feature>
<keyword evidence="5 9" id="KW-0653">Protein transport</keyword>
<accession>A0A7R8UZB8</accession>
<dbReference type="GO" id="GO:0044613">
    <property type="term" value="C:nuclear pore central transport channel"/>
    <property type="evidence" value="ECO:0007669"/>
    <property type="project" value="TreeGrafter"/>
</dbReference>
<proteinExistence type="inferred from homology"/>
<evidence type="ECO:0000256" key="6">
    <source>
        <dbReference type="ARBA" id="ARBA00023010"/>
    </source>
</evidence>
<comment type="function">
    <text evidence="9">Functions as a component of the nuclear pore complex (NPC).</text>
</comment>
<dbReference type="FunFam" id="3.30.70.330:FF:000095">
    <property type="entry name" value="Putative Nucleoporin NUP53"/>
    <property type="match status" value="1"/>
</dbReference>
<feature type="compositionally biased region" description="Polar residues" evidence="10">
    <location>
        <begin position="53"/>
        <end position="64"/>
    </location>
</feature>
<dbReference type="FunCoup" id="A0A7R8UZB8">
    <property type="interactions" value="1632"/>
</dbReference>
<evidence type="ECO:0000259" key="11">
    <source>
        <dbReference type="PROSITE" id="PS51472"/>
    </source>
</evidence>
<name>A0A7R8UZB8_HERIL</name>
<dbReference type="Gene3D" id="3.30.70.330">
    <property type="match status" value="1"/>
</dbReference>
<dbReference type="PROSITE" id="PS51472">
    <property type="entry name" value="RRM_NUP35"/>
    <property type="match status" value="1"/>
</dbReference>
<dbReference type="GO" id="GO:0005543">
    <property type="term" value="F:phospholipid binding"/>
    <property type="evidence" value="ECO:0007669"/>
    <property type="project" value="TreeGrafter"/>
</dbReference>
<evidence type="ECO:0000256" key="10">
    <source>
        <dbReference type="SAM" id="MobiDB-lite"/>
    </source>
</evidence>
<dbReference type="PIRSF" id="PIRSF038119">
    <property type="entry name" value="Nucleoporin_NUP53"/>
    <property type="match status" value="1"/>
</dbReference>
<dbReference type="GO" id="GO:0003676">
    <property type="term" value="F:nucleic acid binding"/>
    <property type="evidence" value="ECO:0007669"/>
    <property type="project" value="InterPro"/>
</dbReference>
<gene>
    <name evidence="12" type="ORF">HERILL_LOCUS12443</name>
</gene>
<keyword evidence="13" id="KW-1185">Reference proteome</keyword>
<dbReference type="OrthoDB" id="3365060at2759"/>
<evidence type="ECO:0000256" key="4">
    <source>
        <dbReference type="ARBA" id="ARBA00022816"/>
    </source>
</evidence>
<dbReference type="InterPro" id="IPR035979">
    <property type="entry name" value="RBD_domain_sf"/>
</dbReference>
<dbReference type="InterPro" id="IPR017389">
    <property type="entry name" value="Nucleoporin_NUP53"/>
</dbReference>
<dbReference type="SUPFAM" id="SSF54928">
    <property type="entry name" value="RNA-binding domain, RBD"/>
    <property type="match status" value="1"/>
</dbReference>
<dbReference type="Pfam" id="PF05172">
    <property type="entry name" value="RRM_Nup35"/>
    <property type="match status" value="1"/>
</dbReference>
<evidence type="ECO:0000256" key="1">
    <source>
        <dbReference type="ARBA" id="ARBA00004567"/>
    </source>
</evidence>
<organism evidence="12 13">
    <name type="scientific">Hermetia illucens</name>
    <name type="common">Black soldier fly</name>
    <dbReference type="NCBI Taxonomy" id="343691"/>
    <lineage>
        <taxon>Eukaryota</taxon>
        <taxon>Metazoa</taxon>
        <taxon>Ecdysozoa</taxon>
        <taxon>Arthropoda</taxon>
        <taxon>Hexapoda</taxon>
        <taxon>Insecta</taxon>
        <taxon>Pterygota</taxon>
        <taxon>Neoptera</taxon>
        <taxon>Endopterygota</taxon>
        <taxon>Diptera</taxon>
        <taxon>Brachycera</taxon>
        <taxon>Stratiomyomorpha</taxon>
        <taxon>Stratiomyidae</taxon>
        <taxon>Hermetiinae</taxon>
        <taxon>Hermetia</taxon>
    </lineage>
</organism>
<comment type="subcellular location">
    <subcellularLocation>
        <location evidence="1 9">Nucleus</location>
        <location evidence="1 9">Nuclear pore complex</location>
    </subcellularLocation>
</comment>
<evidence type="ECO:0000256" key="5">
    <source>
        <dbReference type="ARBA" id="ARBA00022927"/>
    </source>
</evidence>
<dbReference type="GO" id="GO:0044615">
    <property type="term" value="C:nuclear pore nuclear basket"/>
    <property type="evidence" value="ECO:0007669"/>
    <property type="project" value="TreeGrafter"/>
</dbReference>
<protein>
    <recommendedName>
        <fullName evidence="9">Nucleoporin NUP53</fullName>
    </recommendedName>
</protein>
<feature type="region of interest" description="Disordered" evidence="10">
    <location>
        <begin position="1"/>
        <end position="64"/>
    </location>
</feature>
<keyword evidence="4 9" id="KW-0509">mRNA transport</keyword>
<dbReference type="CDD" id="cd12441">
    <property type="entry name" value="RRM_Nup53_like"/>
    <property type="match status" value="1"/>
</dbReference>
<evidence type="ECO:0000256" key="8">
    <source>
        <dbReference type="ARBA" id="ARBA00023242"/>
    </source>
</evidence>
<dbReference type="GO" id="GO:0006999">
    <property type="term" value="P:nuclear pore organization"/>
    <property type="evidence" value="ECO:0007669"/>
    <property type="project" value="TreeGrafter"/>
</dbReference>
<evidence type="ECO:0000256" key="7">
    <source>
        <dbReference type="ARBA" id="ARBA00023132"/>
    </source>
</evidence>
<dbReference type="GO" id="GO:0051028">
    <property type="term" value="P:mRNA transport"/>
    <property type="evidence" value="ECO:0007669"/>
    <property type="project" value="UniProtKB-UniRule"/>
</dbReference>
<keyword evidence="6 9" id="KW-0811">Translocation</keyword>
<sequence length="315" mass="34234">MEPMALGSPTGSPAAGTSPFLPSFLMGESNMPSTPRSNTLSPTKNRSLAFGATSPTIGPTSSPDFNRSLLTQKTFGYQQIPPMHNFPGTPIQSHNTSISGPPTQGLFDSLRSEVNSVQTPTRQFGTNVCGPLAGTPNMNQSYNDSLLNQSNFNASRITSPTEYRLNQSTANNLSSCVLPKQSNFWITVYGFPPQATNTILSHFSQCGTIIDKIFPPESGNWVHLKFSSRLECDKALNYNEKILANNIMIGVTHCKDSSIVDKENLIDNNQLCRVRPLTHIAYKSAQNDTAVCPSPTAPQRSSGIVNKAMDLLFGW</sequence>
<dbReference type="EMBL" id="LR899013">
    <property type="protein sequence ID" value="CAD7089925.1"/>
    <property type="molecule type" value="Genomic_DNA"/>
</dbReference>
<dbReference type="Proteomes" id="UP000594454">
    <property type="component" value="Chromosome 5"/>
</dbReference>
<dbReference type="GO" id="GO:0017056">
    <property type="term" value="F:structural constituent of nuclear pore"/>
    <property type="evidence" value="ECO:0007669"/>
    <property type="project" value="InterPro"/>
</dbReference>
<evidence type="ECO:0000313" key="12">
    <source>
        <dbReference type="EMBL" id="CAD7089925.1"/>
    </source>
</evidence>
<dbReference type="GO" id="GO:0031965">
    <property type="term" value="C:nuclear membrane"/>
    <property type="evidence" value="ECO:0007669"/>
    <property type="project" value="InterPro"/>
</dbReference>
<evidence type="ECO:0000256" key="3">
    <source>
        <dbReference type="ARBA" id="ARBA00022448"/>
    </source>
</evidence>
<keyword evidence="8 9" id="KW-0539">Nucleus</keyword>
<feature type="compositionally biased region" description="Polar residues" evidence="10">
    <location>
        <begin position="30"/>
        <end position="46"/>
    </location>
</feature>
<evidence type="ECO:0000256" key="9">
    <source>
        <dbReference type="PIRNR" id="PIRNR038119"/>
    </source>
</evidence>
<reference evidence="12 13" key="1">
    <citation type="submission" date="2020-11" db="EMBL/GenBank/DDBJ databases">
        <authorList>
            <person name="Wallbank WR R."/>
            <person name="Pardo Diaz C."/>
            <person name="Kozak K."/>
            <person name="Martin S."/>
            <person name="Jiggins C."/>
            <person name="Moest M."/>
            <person name="Warren A I."/>
            <person name="Generalovic N T."/>
            <person name="Byers J.R.P. K."/>
            <person name="Montejo-Kovacevich G."/>
            <person name="Yen C E."/>
        </authorList>
    </citation>
    <scope>NUCLEOTIDE SEQUENCE [LARGE SCALE GENOMIC DNA]</scope>
</reference>
<dbReference type="AlphaFoldDB" id="A0A7R8UZB8"/>
<dbReference type="PANTHER" id="PTHR21527">
    <property type="entry name" value="NUCLEOPORIN NUP35"/>
    <property type="match status" value="1"/>
</dbReference>
<evidence type="ECO:0000256" key="2">
    <source>
        <dbReference type="ARBA" id="ARBA00009454"/>
    </source>
</evidence>
<dbReference type="InParanoid" id="A0A7R8UZB8"/>
<evidence type="ECO:0000313" key="13">
    <source>
        <dbReference type="Proteomes" id="UP000594454"/>
    </source>
</evidence>
<keyword evidence="3 9" id="KW-0813">Transport</keyword>
<dbReference type="OMA" id="SSYHTND"/>
<dbReference type="InterPro" id="IPR007846">
    <property type="entry name" value="RRM_NUP35_dom"/>
</dbReference>
<dbReference type="GO" id="GO:0006607">
    <property type="term" value="P:NLS-bearing protein import into nucleus"/>
    <property type="evidence" value="ECO:0007669"/>
    <property type="project" value="TreeGrafter"/>
</dbReference>
<comment type="similarity">
    <text evidence="2 9">Belongs to the Nup35 family.</text>
</comment>